<name>A0AAF0JLD2_9EURY</name>
<evidence type="ECO:0000313" key="2">
    <source>
        <dbReference type="Proteomes" id="UP001218895"/>
    </source>
</evidence>
<dbReference type="Proteomes" id="UP001218895">
    <property type="component" value="Chromosome"/>
</dbReference>
<dbReference type="GeneID" id="79950807"/>
<accession>A0AAF0JLD2</accession>
<dbReference type="EMBL" id="CP091092">
    <property type="protein sequence ID" value="WFN36534.1"/>
    <property type="molecule type" value="Genomic_DNA"/>
</dbReference>
<dbReference type="KEGG" id="manq:L1994_10375"/>
<evidence type="ECO:0000313" key="1">
    <source>
        <dbReference type="EMBL" id="WFN36534.1"/>
    </source>
</evidence>
<keyword evidence="2" id="KW-1185">Reference proteome</keyword>
<organism evidence="1 2">
    <name type="scientific">Methanomicrobium antiquum</name>
    <dbReference type="NCBI Taxonomy" id="487686"/>
    <lineage>
        <taxon>Archaea</taxon>
        <taxon>Methanobacteriati</taxon>
        <taxon>Methanobacteriota</taxon>
        <taxon>Stenosarchaea group</taxon>
        <taxon>Methanomicrobia</taxon>
        <taxon>Methanomicrobiales</taxon>
        <taxon>Methanomicrobiaceae</taxon>
        <taxon>Methanomicrobium</taxon>
    </lineage>
</organism>
<gene>
    <name evidence="1" type="ORF">L1994_10375</name>
</gene>
<sequence>MESLKSSCANNILMATDGETITISRDTRMKLARLRKTGQSYDSLISNMADQALEISEGDENWDIKKIVADCKVADKSTKKYHSFDEVFGDA</sequence>
<protein>
    <submittedName>
        <fullName evidence="1">Uncharacterized protein</fullName>
    </submittedName>
</protein>
<dbReference type="RefSeq" id="WP_278099370.1">
    <property type="nucleotide sequence ID" value="NZ_CP091092.1"/>
</dbReference>
<reference evidence="1" key="1">
    <citation type="submission" date="2022-01" db="EMBL/GenBank/DDBJ databases">
        <title>Complete genome of Methanomicrobium antiquum DSM 21220.</title>
        <authorList>
            <person name="Chen S.-C."/>
            <person name="You Y.-T."/>
            <person name="Zhou Y.-Z."/>
            <person name="Lai M.-C."/>
        </authorList>
    </citation>
    <scope>NUCLEOTIDE SEQUENCE</scope>
    <source>
        <strain evidence="1">DSM 21220</strain>
    </source>
</reference>
<dbReference type="AlphaFoldDB" id="A0AAF0JLD2"/>
<proteinExistence type="predicted"/>